<dbReference type="EMBL" id="CAJOBZ010000051">
    <property type="protein sequence ID" value="CAF4917370.1"/>
    <property type="molecule type" value="Genomic_DNA"/>
</dbReference>
<feature type="transmembrane region" description="Helical" evidence="1">
    <location>
        <begin position="311"/>
        <end position="333"/>
    </location>
</feature>
<name>A0A821W5I1_9NEOP</name>
<dbReference type="Gene3D" id="3.40.50.11530">
    <property type="match status" value="1"/>
</dbReference>
<accession>A0A821W5I1</accession>
<feature type="chain" id="PRO_5032673559" description="SEFIR domain-containing protein" evidence="2">
    <location>
        <begin position="21"/>
        <end position="547"/>
    </location>
</feature>
<dbReference type="OrthoDB" id="8190413at2759"/>
<evidence type="ECO:0000256" key="2">
    <source>
        <dbReference type="SAM" id="SignalP"/>
    </source>
</evidence>
<gene>
    <name evidence="4" type="ORF">PMACD_LOCUS12710</name>
</gene>
<proteinExistence type="predicted"/>
<organism evidence="4 5">
    <name type="scientific">Pieris macdunnoughi</name>
    <dbReference type="NCBI Taxonomy" id="345717"/>
    <lineage>
        <taxon>Eukaryota</taxon>
        <taxon>Metazoa</taxon>
        <taxon>Ecdysozoa</taxon>
        <taxon>Arthropoda</taxon>
        <taxon>Hexapoda</taxon>
        <taxon>Insecta</taxon>
        <taxon>Pterygota</taxon>
        <taxon>Neoptera</taxon>
        <taxon>Endopterygota</taxon>
        <taxon>Lepidoptera</taxon>
        <taxon>Glossata</taxon>
        <taxon>Ditrysia</taxon>
        <taxon>Papilionoidea</taxon>
        <taxon>Pieridae</taxon>
        <taxon>Pierinae</taxon>
        <taxon>Pieris</taxon>
    </lineage>
</organism>
<evidence type="ECO:0000313" key="4">
    <source>
        <dbReference type="EMBL" id="CAF4917370.1"/>
    </source>
</evidence>
<dbReference type="InterPro" id="IPR013568">
    <property type="entry name" value="SEFIR_dom"/>
</dbReference>
<keyword evidence="1" id="KW-0812">Transmembrane</keyword>
<dbReference type="Pfam" id="PF08357">
    <property type="entry name" value="SEFIR"/>
    <property type="match status" value="1"/>
</dbReference>
<keyword evidence="5" id="KW-1185">Reference proteome</keyword>
<keyword evidence="1" id="KW-0472">Membrane</keyword>
<reference evidence="4" key="1">
    <citation type="submission" date="2021-02" db="EMBL/GenBank/DDBJ databases">
        <authorList>
            <person name="Steward A R."/>
        </authorList>
    </citation>
    <scope>NUCLEOTIDE SEQUENCE</scope>
</reference>
<feature type="signal peptide" evidence="2">
    <location>
        <begin position="1"/>
        <end position="20"/>
    </location>
</feature>
<evidence type="ECO:0000313" key="5">
    <source>
        <dbReference type="Proteomes" id="UP000663880"/>
    </source>
</evidence>
<feature type="domain" description="SEFIR" evidence="3">
    <location>
        <begin position="354"/>
        <end position="494"/>
    </location>
</feature>
<keyword evidence="2" id="KW-0732">Signal</keyword>
<protein>
    <recommendedName>
        <fullName evidence="3">SEFIR domain-containing protein</fullName>
    </recommendedName>
</protein>
<dbReference type="AlphaFoldDB" id="A0A821W5I1"/>
<keyword evidence="1" id="KW-1133">Transmembrane helix</keyword>
<sequence>MARMWIVCFLAFCLFKNAVSFEHHFQFCNNNTKVRSCTPQILGEGNSDDDSCKLEIIPPNSSDCVDSFGPIENNAHIGGVSLHPYILPVEVKTSTEYHSNNYTVLNITFSNIKWKTMKFRFQKYNKKESHCRNIVISNDVTFNDQSVLYYDCYWSLTDGDYNGQSHILDFEATDDYVVNRGRYYFNIPSAQMLSPTISEKDWKPFVYIEILTPTMNLHIIPPPAQLKIHSYQIDVMKQCDHKNQCEELVKTAIIKVKNSTREVTYTYSLLNSPGLYYFKVTPQHEKCKGQMSECQFVESPRITIKSEVHQAMNICIASITALILATLFIYYIVLRVIRRYWCKEYGQEIPPPTKVLIIYPTASRLHAECVASFVTYLRAEYGFDIMYDGDISTTSHGDPYIWAEEAFKLASHIVYVVGPAEDTNLYNNIYDKPIITAHKVDILLLSLLRSSKTSKLKKYVVNVFFEHSDGDIPVETRNDRVFFLIKDWQKFIAYLSRNLLPRKQLMRTEKGKCFLDDLSRAKKLLSNSRDDHIIKFDKNCVEKKVVL</sequence>
<comment type="caution">
    <text evidence="4">The sequence shown here is derived from an EMBL/GenBank/DDBJ whole genome shotgun (WGS) entry which is preliminary data.</text>
</comment>
<evidence type="ECO:0000259" key="3">
    <source>
        <dbReference type="Pfam" id="PF08357"/>
    </source>
</evidence>
<dbReference type="Proteomes" id="UP000663880">
    <property type="component" value="Unassembled WGS sequence"/>
</dbReference>
<evidence type="ECO:0000256" key="1">
    <source>
        <dbReference type="SAM" id="Phobius"/>
    </source>
</evidence>